<keyword evidence="3" id="KW-1185">Reference proteome</keyword>
<dbReference type="AlphaFoldDB" id="A0A0C9XK85"/>
<organism evidence="2 3">
    <name type="scientific">Laccaria amethystina LaAM-08-1</name>
    <dbReference type="NCBI Taxonomy" id="1095629"/>
    <lineage>
        <taxon>Eukaryota</taxon>
        <taxon>Fungi</taxon>
        <taxon>Dikarya</taxon>
        <taxon>Basidiomycota</taxon>
        <taxon>Agaricomycotina</taxon>
        <taxon>Agaricomycetes</taxon>
        <taxon>Agaricomycetidae</taxon>
        <taxon>Agaricales</taxon>
        <taxon>Agaricineae</taxon>
        <taxon>Hydnangiaceae</taxon>
        <taxon>Laccaria</taxon>
    </lineage>
</organism>
<protein>
    <submittedName>
        <fullName evidence="2">Uncharacterized protein</fullName>
    </submittedName>
</protein>
<evidence type="ECO:0000313" key="3">
    <source>
        <dbReference type="Proteomes" id="UP000054477"/>
    </source>
</evidence>
<reference evidence="3" key="2">
    <citation type="submission" date="2015-01" db="EMBL/GenBank/DDBJ databases">
        <title>Evolutionary Origins and Diversification of the Mycorrhizal Mutualists.</title>
        <authorList>
            <consortium name="DOE Joint Genome Institute"/>
            <consortium name="Mycorrhizal Genomics Consortium"/>
            <person name="Kohler A."/>
            <person name="Kuo A."/>
            <person name="Nagy L.G."/>
            <person name="Floudas D."/>
            <person name="Copeland A."/>
            <person name="Barry K.W."/>
            <person name="Cichocki N."/>
            <person name="Veneault-Fourrey C."/>
            <person name="LaButti K."/>
            <person name="Lindquist E.A."/>
            <person name="Lipzen A."/>
            <person name="Lundell T."/>
            <person name="Morin E."/>
            <person name="Murat C."/>
            <person name="Riley R."/>
            <person name="Ohm R."/>
            <person name="Sun H."/>
            <person name="Tunlid A."/>
            <person name="Henrissat B."/>
            <person name="Grigoriev I.V."/>
            <person name="Hibbett D.S."/>
            <person name="Martin F."/>
        </authorList>
    </citation>
    <scope>NUCLEOTIDE SEQUENCE [LARGE SCALE GENOMIC DNA]</scope>
    <source>
        <strain evidence="3">LaAM-08-1</strain>
    </source>
</reference>
<accession>A0A0C9XK85</accession>
<reference evidence="2 3" key="1">
    <citation type="submission" date="2014-04" db="EMBL/GenBank/DDBJ databases">
        <authorList>
            <consortium name="DOE Joint Genome Institute"/>
            <person name="Kuo A."/>
            <person name="Kohler A."/>
            <person name="Nagy L.G."/>
            <person name="Floudas D."/>
            <person name="Copeland A."/>
            <person name="Barry K.W."/>
            <person name="Cichocki N."/>
            <person name="Veneault-Fourrey C."/>
            <person name="LaButti K."/>
            <person name="Lindquist E.A."/>
            <person name="Lipzen A."/>
            <person name="Lundell T."/>
            <person name="Morin E."/>
            <person name="Murat C."/>
            <person name="Sun H."/>
            <person name="Tunlid A."/>
            <person name="Henrissat B."/>
            <person name="Grigoriev I.V."/>
            <person name="Hibbett D.S."/>
            <person name="Martin F."/>
            <person name="Nordberg H.P."/>
            <person name="Cantor M.N."/>
            <person name="Hua S.X."/>
        </authorList>
    </citation>
    <scope>NUCLEOTIDE SEQUENCE [LARGE SCALE GENOMIC DNA]</scope>
    <source>
        <strain evidence="2 3">LaAM-08-1</strain>
    </source>
</reference>
<name>A0A0C9XK85_9AGAR</name>
<feature type="region of interest" description="Disordered" evidence="1">
    <location>
        <begin position="53"/>
        <end position="78"/>
    </location>
</feature>
<proteinExistence type="predicted"/>
<dbReference type="EMBL" id="KN838679">
    <property type="protein sequence ID" value="KIJ97976.1"/>
    <property type="molecule type" value="Genomic_DNA"/>
</dbReference>
<dbReference type="HOGENOM" id="CLU_2622387_0_0_1"/>
<gene>
    <name evidence="2" type="ORF">K443DRAFT_223814</name>
</gene>
<evidence type="ECO:0000256" key="1">
    <source>
        <dbReference type="SAM" id="MobiDB-lite"/>
    </source>
</evidence>
<sequence length="78" mass="8841">MRRSLSQQSQLITFWIGRGHPKCAFGRGTQAIPLGRIGTRYTVSIQHESAPIPCDRLKTGRSTEPFDHLVNRPQLRGR</sequence>
<evidence type="ECO:0000313" key="2">
    <source>
        <dbReference type="EMBL" id="KIJ97976.1"/>
    </source>
</evidence>
<dbReference type="Proteomes" id="UP000054477">
    <property type="component" value="Unassembled WGS sequence"/>
</dbReference>